<gene>
    <name evidence="10" type="primary">trpF</name>
    <name evidence="12" type="ORF">EM808_09280</name>
</gene>
<comment type="pathway">
    <text evidence="2 10">Amino-acid biosynthesis; L-tryptophan biosynthesis; L-tryptophan from chorismate: step 3/5.</text>
</comment>
<dbReference type="CDD" id="cd00405">
    <property type="entry name" value="PRAI"/>
    <property type="match status" value="1"/>
</dbReference>
<dbReference type="HAMAP" id="MF_00135">
    <property type="entry name" value="PRAI"/>
    <property type="match status" value="1"/>
</dbReference>
<comment type="catalytic activity">
    <reaction evidence="1 10">
        <text>N-(5-phospho-beta-D-ribosyl)anthranilate = 1-(2-carboxyphenylamino)-1-deoxy-D-ribulose 5-phosphate</text>
        <dbReference type="Rhea" id="RHEA:21540"/>
        <dbReference type="ChEBI" id="CHEBI:18277"/>
        <dbReference type="ChEBI" id="CHEBI:58613"/>
        <dbReference type="EC" id="5.3.1.24"/>
    </reaction>
</comment>
<dbReference type="Pfam" id="PF00697">
    <property type="entry name" value="PRAI"/>
    <property type="match status" value="1"/>
</dbReference>
<organism evidence="12 13">
    <name type="scientific">Niallia taxi</name>
    <dbReference type="NCBI Taxonomy" id="2499688"/>
    <lineage>
        <taxon>Bacteria</taxon>
        <taxon>Bacillati</taxon>
        <taxon>Bacillota</taxon>
        <taxon>Bacilli</taxon>
        <taxon>Bacillales</taxon>
        <taxon>Bacillaceae</taxon>
        <taxon>Niallia</taxon>
    </lineage>
</organism>
<evidence type="ECO:0000259" key="11">
    <source>
        <dbReference type="Pfam" id="PF00697"/>
    </source>
</evidence>
<name>A0A3S2UHA3_9BACI</name>
<accession>A0A3S2UHA3</accession>
<sequence length="202" mass="22325">MNVKICGIRAEEEALCAVQNGAKAIGFVFADSKRKIDPKNARAIIDKLPEDVWKVGVFVNETKERIEEIVRISGINVIQLHGDESSEFAASFQLPVIKAFSIKGAEDLAAIADFQSDYILLDSARERYFGGNGKVFDWNIVKDYDFKGKKVILAGGLNKENVRSASNMVNPFMLDVSSGVETDGKKDLRKIESFLGEAIPTY</sequence>
<dbReference type="Proteomes" id="UP000288024">
    <property type="component" value="Unassembled WGS sequence"/>
</dbReference>
<dbReference type="PANTHER" id="PTHR42894:SF1">
    <property type="entry name" value="N-(5'-PHOSPHORIBOSYL)ANTHRANILATE ISOMERASE"/>
    <property type="match status" value="1"/>
</dbReference>
<reference evidence="12 13" key="1">
    <citation type="submission" date="2019-01" db="EMBL/GenBank/DDBJ databases">
        <title>Bacillus sp. M5HDSG1-1, whole genome shotgun sequence.</title>
        <authorList>
            <person name="Tuo L."/>
        </authorList>
    </citation>
    <scope>NUCLEOTIDE SEQUENCE [LARGE SCALE GENOMIC DNA]</scope>
    <source>
        <strain evidence="12 13">M5HDSG1-1</strain>
    </source>
</reference>
<evidence type="ECO:0000256" key="10">
    <source>
        <dbReference type="HAMAP-Rule" id="MF_00135"/>
    </source>
</evidence>
<dbReference type="InterPro" id="IPR044643">
    <property type="entry name" value="TrpF_fam"/>
</dbReference>
<keyword evidence="6 10" id="KW-0028">Amino-acid biosynthesis</keyword>
<dbReference type="GeneID" id="87617617"/>
<keyword evidence="7 10" id="KW-0822">Tryptophan biosynthesis</keyword>
<evidence type="ECO:0000256" key="4">
    <source>
        <dbReference type="ARBA" id="ARBA00012572"/>
    </source>
</evidence>
<evidence type="ECO:0000256" key="1">
    <source>
        <dbReference type="ARBA" id="ARBA00001164"/>
    </source>
</evidence>
<protein>
    <recommendedName>
        <fullName evidence="5 10">N-(5'-phosphoribosyl)anthranilate isomerase</fullName>
        <shortName evidence="10">PRAI</shortName>
        <ecNumber evidence="4 10">5.3.1.24</ecNumber>
    </recommendedName>
</protein>
<keyword evidence="13" id="KW-1185">Reference proteome</keyword>
<evidence type="ECO:0000256" key="5">
    <source>
        <dbReference type="ARBA" id="ARBA00022272"/>
    </source>
</evidence>
<dbReference type="EC" id="5.3.1.24" evidence="4 10"/>
<evidence type="ECO:0000313" key="13">
    <source>
        <dbReference type="Proteomes" id="UP000288024"/>
    </source>
</evidence>
<feature type="domain" description="N-(5'phosphoribosyl) anthranilate isomerase (PRAI)" evidence="11">
    <location>
        <begin position="3"/>
        <end position="195"/>
    </location>
</feature>
<dbReference type="AlphaFoldDB" id="A0A3S2UHA3"/>
<dbReference type="FunFam" id="3.20.20.70:FF:000075">
    <property type="entry name" value="Tryptophan biosynthesis protein TRP1"/>
    <property type="match status" value="1"/>
</dbReference>
<dbReference type="InterPro" id="IPR013785">
    <property type="entry name" value="Aldolase_TIM"/>
</dbReference>
<keyword evidence="9 10" id="KW-0413">Isomerase</keyword>
<evidence type="ECO:0000256" key="8">
    <source>
        <dbReference type="ARBA" id="ARBA00023141"/>
    </source>
</evidence>
<evidence type="ECO:0000313" key="12">
    <source>
        <dbReference type="EMBL" id="RVT65662.1"/>
    </source>
</evidence>
<dbReference type="InterPro" id="IPR011060">
    <property type="entry name" value="RibuloseP-bd_barrel"/>
</dbReference>
<dbReference type="Gene3D" id="3.20.20.70">
    <property type="entry name" value="Aldolase class I"/>
    <property type="match status" value="1"/>
</dbReference>
<dbReference type="EMBL" id="RZTZ01000002">
    <property type="protein sequence ID" value="RVT65662.1"/>
    <property type="molecule type" value="Genomic_DNA"/>
</dbReference>
<evidence type="ECO:0000256" key="9">
    <source>
        <dbReference type="ARBA" id="ARBA00023235"/>
    </source>
</evidence>
<evidence type="ECO:0000256" key="7">
    <source>
        <dbReference type="ARBA" id="ARBA00022822"/>
    </source>
</evidence>
<dbReference type="GO" id="GO:0004640">
    <property type="term" value="F:phosphoribosylanthranilate isomerase activity"/>
    <property type="evidence" value="ECO:0007669"/>
    <property type="project" value="UniProtKB-UniRule"/>
</dbReference>
<evidence type="ECO:0000256" key="2">
    <source>
        <dbReference type="ARBA" id="ARBA00004664"/>
    </source>
</evidence>
<dbReference type="PANTHER" id="PTHR42894">
    <property type="entry name" value="N-(5'-PHOSPHORIBOSYL)ANTHRANILATE ISOMERASE"/>
    <property type="match status" value="1"/>
</dbReference>
<keyword evidence="8 10" id="KW-0057">Aromatic amino acid biosynthesis</keyword>
<dbReference type="UniPathway" id="UPA00035">
    <property type="reaction ID" value="UER00042"/>
</dbReference>
<dbReference type="GO" id="GO:0000162">
    <property type="term" value="P:L-tryptophan biosynthetic process"/>
    <property type="evidence" value="ECO:0007669"/>
    <property type="project" value="UniProtKB-UniRule"/>
</dbReference>
<comment type="caution">
    <text evidence="12">The sequence shown here is derived from an EMBL/GenBank/DDBJ whole genome shotgun (WGS) entry which is preliminary data.</text>
</comment>
<evidence type="ECO:0000256" key="3">
    <source>
        <dbReference type="ARBA" id="ARBA00007571"/>
    </source>
</evidence>
<dbReference type="SUPFAM" id="SSF51366">
    <property type="entry name" value="Ribulose-phoshate binding barrel"/>
    <property type="match status" value="1"/>
</dbReference>
<comment type="similarity">
    <text evidence="3 10">Belongs to the TrpF family.</text>
</comment>
<evidence type="ECO:0000256" key="6">
    <source>
        <dbReference type="ARBA" id="ARBA00022605"/>
    </source>
</evidence>
<dbReference type="RefSeq" id="WP_127737880.1">
    <property type="nucleotide sequence ID" value="NZ_CAJCKN010000133.1"/>
</dbReference>
<dbReference type="InterPro" id="IPR001240">
    <property type="entry name" value="PRAI_dom"/>
</dbReference>
<proteinExistence type="inferred from homology"/>